<dbReference type="EMBL" id="JAFNJU010000006">
    <property type="protein sequence ID" value="MBO1265250.1"/>
    <property type="molecule type" value="Genomic_DNA"/>
</dbReference>
<dbReference type="PANTHER" id="PTHR39181:SF1">
    <property type="entry name" value="TYROSINE-PROTEIN PHOSPHATASE YWQE"/>
    <property type="match status" value="1"/>
</dbReference>
<dbReference type="RefSeq" id="WP_207599769.1">
    <property type="nucleotide sequence ID" value="NZ_JAFNJU010000006.1"/>
</dbReference>
<comment type="similarity">
    <text evidence="1">Belongs to the metallo-dependent hydrolases superfamily. CpsB/CapC family.</text>
</comment>
<protein>
    <recommendedName>
        <fullName evidence="2">protein-tyrosine-phosphatase</fullName>
        <ecNumber evidence="2">3.1.3.48</ecNumber>
    </recommendedName>
</protein>
<evidence type="ECO:0000256" key="5">
    <source>
        <dbReference type="ARBA" id="ARBA00051722"/>
    </source>
</evidence>
<proteinExistence type="inferred from homology"/>
<dbReference type="InterPro" id="IPR016195">
    <property type="entry name" value="Pol/histidinol_Pase-like"/>
</dbReference>
<keyword evidence="7" id="KW-1185">Reference proteome</keyword>
<evidence type="ECO:0000313" key="6">
    <source>
        <dbReference type="EMBL" id="MBO1265250.1"/>
    </source>
</evidence>
<dbReference type="GO" id="GO:0030145">
    <property type="term" value="F:manganese ion binding"/>
    <property type="evidence" value="ECO:0007669"/>
    <property type="project" value="InterPro"/>
</dbReference>
<dbReference type="AlphaFoldDB" id="A0A939HCX3"/>
<dbReference type="Proteomes" id="UP000664218">
    <property type="component" value="Unassembled WGS sequence"/>
</dbReference>
<sequence length="266" mass="31193">MVDLHAHVLFDVDDGSENMEMSIRMIEQSMKEGVKMLALTPHHIRDLYTDAMDRKEEYEEKLGFLREKFDGKIELVPALEIMIDEKIMSDLEEGYLMGYNRSKTVLVEFNLKDYPLYSENIFYNLKKKGYQVLLAHPERNRALMEDPEKMYHLRDLGVLFQLNAGSLLGQFGEKIQSFARELIMKNLIHGIGSDGHNDQRRDMRIRHAYDTVKELNEALYENIMENGPRLIMGEKVEVLPYKPWTEPVKVKKKKKKKKGLLSFLKH</sequence>
<accession>A0A939HCX3</accession>
<evidence type="ECO:0000256" key="2">
    <source>
        <dbReference type="ARBA" id="ARBA00013064"/>
    </source>
</evidence>
<dbReference type="GO" id="GO:0004725">
    <property type="term" value="F:protein tyrosine phosphatase activity"/>
    <property type="evidence" value="ECO:0007669"/>
    <property type="project" value="UniProtKB-EC"/>
</dbReference>
<gene>
    <name evidence="6" type="ORF">J3A84_09440</name>
</gene>
<dbReference type="InterPro" id="IPR016667">
    <property type="entry name" value="Caps_polysacc_synth_CpsB/CapC"/>
</dbReference>
<dbReference type="Pfam" id="PF19567">
    <property type="entry name" value="CpsB_CapC"/>
    <property type="match status" value="1"/>
</dbReference>
<keyword evidence="4" id="KW-0904">Protein phosphatase</keyword>
<comment type="catalytic activity">
    <reaction evidence="5">
        <text>O-phospho-L-tyrosyl-[protein] + H2O = L-tyrosyl-[protein] + phosphate</text>
        <dbReference type="Rhea" id="RHEA:10684"/>
        <dbReference type="Rhea" id="RHEA-COMP:10136"/>
        <dbReference type="Rhea" id="RHEA-COMP:20101"/>
        <dbReference type="ChEBI" id="CHEBI:15377"/>
        <dbReference type="ChEBI" id="CHEBI:43474"/>
        <dbReference type="ChEBI" id="CHEBI:46858"/>
        <dbReference type="ChEBI" id="CHEBI:61978"/>
        <dbReference type="EC" id="3.1.3.48"/>
    </reaction>
</comment>
<dbReference type="Gene3D" id="3.20.20.140">
    <property type="entry name" value="Metal-dependent hydrolases"/>
    <property type="match status" value="1"/>
</dbReference>
<comment type="caution">
    <text evidence="6">The sequence shown here is derived from an EMBL/GenBank/DDBJ whole genome shotgun (WGS) entry which is preliminary data.</text>
</comment>
<dbReference type="PANTHER" id="PTHR39181">
    <property type="entry name" value="TYROSINE-PROTEIN PHOSPHATASE YWQE"/>
    <property type="match status" value="1"/>
</dbReference>
<dbReference type="EC" id="3.1.3.48" evidence="2"/>
<name>A0A939HCX3_9CLOT</name>
<evidence type="ECO:0000256" key="3">
    <source>
        <dbReference type="ARBA" id="ARBA00022801"/>
    </source>
</evidence>
<evidence type="ECO:0000256" key="4">
    <source>
        <dbReference type="ARBA" id="ARBA00022912"/>
    </source>
</evidence>
<reference evidence="6" key="1">
    <citation type="submission" date="2021-03" db="EMBL/GenBank/DDBJ databases">
        <title>Proteiniclasticum marinus sp. nov., isolated from tidal flat sediment.</title>
        <authorList>
            <person name="Namirimu T."/>
            <person name="Yang J.-A."/>
            <person name="Yang S.-H."/>
            <person name="Kim Y.-J."/>
            <person name="Kwon K.K."/>
        </authorList>
    </citation>
    <scope>NUCLEOTIDE SEQUENCE</scope>
    <source>
        <strain evidence="6">SCR006</strain>
    </source>
</reference>
<keyword evidence="3" id="KW-0378">Hydrolase</keyword>
<evidence type="ECO:0000256" key="1">
    <source>
        <dbReference type="ARBA" id="ARBA00005750"/>
    </source>
</evidence>
<evidence type="ECO:0000313" key="7">
    <source>
        <dbReference type="Proteomes" id="UP000664218"/>
    </source>
</evidence>
<organism evidence="6 7">
    <name type="scientific">Proteiniclasticum aestuarii</name>
    <dbReference type="NCBI Taxonomy" id="2817862"/>
    <lineage>
        <taxon>Bacteria</taxon>
        <taxon>Bacillati</taxon>
        <taxon>Bacillota</taxon>
        <taxon>Clostridia</taxon>
        <taxon>Eubacteriales</taxon>
        <taxon>Clostridiaceae</taxon>
        <taxon>Proteiniclasticum</taxon>
    </lineage>
</organism>
<dbReference type="SUPFAM" id="SSF89550">
    <property type="entry name" value="PHP domain-like"/>
    <property type="match status" value="1"/>
</dbReference>
<dbReference type="PIRSF" id="PIRSF016557">
    <property type="entry name" value="Caps_synth_CpsB"/>
    <property type="match status" value="1"/>
</dbReference>